<evidence type="ECO:0000313" key="1">
    <source>
        <dbReference type="EMBL" id="OCL03073.1"/>
    </source>
</evidence>
<sequence length="103" mass="11550">MHGITWPPSASHCYQANFSGGLARRLLKINLASVFLFVLGRSSLASVWLTRRIPSWPKRHLQGFTKAGQHIDPVIHKLRRPTRAQIVLPLHVVCNPNVSASHK</sequence>
<keyword evidence="2" id="KW-1185">Reference proteome</keyword>
<protein>
    <submittedName>
        <fullName evidence="1">Uncharacterized protein</fullName>
    </submittedName>
</protein>
<accession>A0A8E2ERL5</accession>
<name>A0A8E2ERL5_9PEZI</name>
<dbReference type="AlphaFoldDB" id="A0A8E2ERL5"/>
<dbReference type="Proteomes" id="UP000250140">
    <property type="component" value="Unassembled WGS sequence"/>
</dbReference>
<evidence type="ECO:0000313" key="2">
    <source>
        <dbReference type="Proteomes" id="UP000250140"/>
    </source>
</evidence>
<organism evidence="1 2">
    <name type="scientific">Glonium stellatum</name>
    <dbReference type="NCBI Taxonomy" id="574774"/>
    <lineage>
        <taxon>Eukaryota</taxon>
        <taxon>Fungi</taxon>
        <taxon>Dikarya</taxon>
        <taxon>Ascomycota</taxon>
        <taxon>Pezizomycotina</taxon>
        <taxon>Dothideomycetes</taxon>
        <taxon>Pleosporomycetidae</taxon>
        <taxon>Gloniales</taxon>
        <taxon>Gloniaceae</taxon>
        <taxon>Glonium</taxon>
    </lineage>
</organism>
<dbReference type="EMBL" id="KV750820">
    <property type="protein sequence ID" value="OCL03073.1"/>
    <property type="molecule type" value="Genomic_DNA"/>
</dbReference>
<reference evidence="1 2" key="1">
    <citation type="journal article" date="2016" name="Nat. Commun.">
        <title>Ectomycorrhizal ecology is imprinted in the genome of the dominant symbiotic fungus Cenococcum geophilum.</title>
        <authorList>
            <consortium name="DOE Joint Genome Institute"/>
            <person name="Peter M."/>
            <person name="Kohler A."/>
            <person name="Ohm R.A."/>
            <person name="Kuo A."/>
            <person name="Krutzmann J."/>
            <person name="Morin E."/>
            <person name="Arend M."/>
            <person name="Barry K.W."/>
            <person name="Binder M."/>
            <person name="Choi C."/>
            <person name="Clum A."/>
            <person name="Copeland A."/>
            <person name="Grisel N."/>
            <person name="Haridas S."/>
            <person name="Kipfer T."/>
            <person name="LaButti K."/>
            <person name="Lindquist E."/>
            <person name="Lipzen A."/>
            <person name="Maire R."/>
            <person name="Meier B."/>
            <person name="Mihaltcheva S."/>
            <person name="Molinier V."/>
            <person name="Murat C."/>
            <person name="Poggeler S."/>
            <person name="Quandt C.A."/>
            <person name="Sperisen C."/>
            <person name="Tritt A."/>
            <person name="Tisserant E."/>
            <person name="Crous P.W."/>
            <person name="Henrissat B."/>
            <person name="Nehls U."/>
            <person name="Egli S."/>
            <person name="Spatafora J.W."/>
            <person name="Grigoriev I.V."/>
            <person name="Martin F.M."/>
        </authorList>
    </citation>
    <scope>NUCLEOTIDE SEQUENCE [LARGE SCALE GENOMIC DNA]</scope>
    <source>
        <strain evidence="1 2">CBS 207.34</strain>
    </source>
</reference>
<proteinExistence type="predicted"/>
<gene>
    <name evidence="1" type="ORF">AOQ84DRAFT_161733</name>
</gene>